<evidence type="ECO:0000256" key="1">
    <source>
        <dbReference type="ARBA" id="ARBA00022630"/>
    </source>
</evidence>
<proteinExistence type="predicted"/>
<protein>
    <submittedName>
        <fullName evidence="4">Putative FAD-linked oxidoreductase YitY</fullName>
    </submittedName>
</protein>
<dbReference type="InterPro" id="IPR010031">
    <property type="entry name" value="FAD_lactone_oxidase-like"/>
</dbReference>
<keyword evidence="1" id="KW-0285">Flavoprotein</keyword>
<evidence type="ECO:0000313" key="5">
    <source>
        <dbReference type="Proteomes" id="UP000198287"/>
    </source>
</evidence>
<comment type="caution">
    <text evidence="4">The sequence shown here is derived from an EMBL/GenBank/DDBJ whole genome shotgun (WGS) entry which is preliminary data.</text>
</comment>
<dbReference type="Proteomes" id="UP000198287">
    <property type="component" value="Unassembled WGS sequence"/>
</dbReference>
<dbReference type="OMA" id="WSKGWAY"/>
<dbReference type="InterPro" id="IPR036318">
    <property type="entry name" value="FAD-bd_PCMH-like_sf"/>
</dbReference>
<keyword evidence="2" id="KW-0274">FAD</keyword>
<dbReference type="InterPro" id="IPR016171">
    <property type="entry name" value="Vanillyl_alc_oxidase_C-sub2"/>
</dbReference>
<dbReference type="SUPFAM" id="SSF56176">
    <property type="entry name" value="FAD-binding/transporter-associated domain-like"/>
    <property type="match status" value="1"/>
</dbReference>
<reference evidence="4 5" key="1">
    <citation type="submission" date="2015-12" db="EMBL/GenBank/DDBJ databases">
        <title>The genome of Folsomia candida.</title>
        <authorList>
            <person name="Faddeeva A."/>
            <person name="Derks M.F."/>
            <person name="Anvar Y."/>
            <person name="Smit S."/>
            <person name="Van Straalen N."/>
            <person name="Roelofs D."/>
        </authorList>
    </citation>
    <scope>NUCLEOTIDE SEQUENCE [LARGE SCALE GENOMIC DNA]</scope>
    <source>
        <strain evidence="4 5">VU population</strain>
        <tissue evidence="4">Whole body</tissue>
    </source>
</reference>
<evidence type="ECO:0000256" key="2">
    <source>
        <dbReference type="ARBA" id="ARBA00022827"/>
    </source>
</evidence>
<dbReference type="OrthoDB" id="8248937at2759"/>
<dbReference type="Gene3D" id="3.40.462.10">
    <property type="entry name" value="FAD-linked oxidases, C-terminal domain"/>
    <property type="match status" value="1"/>
</dbReference>
<dbReference type="PANTHER" id="PTHR43762">
    <property type="entry name" value="L-GULONOLACTONE OXIDASE"/>
    <property type="match status" value="1"/>
</dbReference>
<evidence type="ECO:0000313" key="4">
    <source>
        <dbReference type="EMBL" id="OXA63908.1"/>
    </source>
</evidence>
<dbReference type="Gene3D" id="3.30.465.10">
    <property type="match status" value="1"/>
</dbReference>
<dbReference type="GO" id="GO:0050660">
    <property type="term" value="F:flavin adenine dinucleotide binding"/>
    <property type="evidence" value="ECO:0007669"/>
    <property type="project" value="InterPro"/>
</dbReference>
<sequence>MSLDETKPNEVSVETGAIWEDLLTFLEHKGFGVFAYTEVGNVTIGGTISVGAHGTELELSPDHPQQFRDGSISNLVKTLDAVVWDSQKNGFVLKTFTREDSDSAAFLVSLGRAFITRVNLLIGPNYNLRCRSETKIPASVVYGADSSNKHSMATLVRKYGRVDAQLYPYTDHTMIRIWTEVKVKPGTSRRISSPYPFTHSDPASKTFDQVQQNKSLATPSLTPDLQRTKYLRDVATLTHTNTRDIWGPSKNLLLYYSSLSQKWNSFGHVVLTTRQNIQRVVHQMYSGFKNMTTTFANDRGQYPMNQAVQVRVTGLDNSSTNPAALGSLSPVHNHPEYDVAVSFGLHCYAETPEFGLFLYSWESFLFQHFNGEYATARVEWAKSWGFDPQGRPWNNEELYGKRIPSTFSFDRWNWAVAKLDEYDPHRIFTNEFLDHLLKPVA</sequence>
<dbReference type="EMBL" id="LNIX01000001">
    <property type="protein sequence ID" value="OXA63908.1"/>
    <property type="molecule type" value="Genomic_DNA"/>
</dbReference>
<gene>
    <name evidence="4" type="ORF">Fcan01_03327</name>
</gene>
<dbReference type="AlphaFoldDB" id="A0A226F349"/>
<dbReference type="Gene3D" id="1.10.45.10">
    <property type="entry name" value="Vanillyl-alcohol Oxidase, Chain A, domain 4"/>
    <property type="match status" value="1"/>
</dbReference>
<accession>A0A226F349</accession>
<dbReference type="InterPro" id="IPR016169">
    <property type="entry name" value="FAD-bd_PCMH_sub2"/>
</dbReference>
<dbReference type="InterPro" id="IPR016164">
    <property type="entry name" value="FAD-linked_Oxase-like_C"/>
</dbReference>
<dbReference type="InterPro" id="IPR015213">
    <property type="entry name" value="Cholesterol_OX_subst-bd"/>
</dbReference>
<name>A0A226F349_FOLCA</name>
<dbReference type="SUPFAM" id="SSF55103">
    <property type="entry name" value="FAD-linked oxidases, C-terminal domain"/>
    <property type="match status" value="1"/>
</dbReference>
<evidence type="ECO:0000259" key="3">
    <source>
        <dbReference type="Pfam" id="PF09129"/>
    </source>
</evidence>
<dbReference type="GO" id="GO:0016899">
    <property type="term" value="F:oxidoreductase activity, acting on the CH-OH group of donors, oxygen as acceptor"/>
    <property type="evidence" value="ECO:0007669"/>
    <property type="project" value="InterPro"/>
</dbReference>
<organism evidence="4 5">
    <name type="scientific">Folsomia candida</name>
    <name type="common">Springtail</name>
    <dbReference type="NCBI Taxonomy" id="158441"/>
    <lineage>
        <taxon>Eukaryota</taxon>
        <taxon>Metazoa</taxon>
        <taxon>Ecdysozoa</taxon>
        <taxon>Arthropoda</taxon>
        <taxon>Hexapoda</taxon>
        <taxon>Collembola</taxon>
        <taxon>Entomobryomorpha</taxon>
        <taxon>Isotomoidea</taxon>
        <taxon>Isotomidae</taxon>
        <taxon>Proisotominae</taxon>
        <taxon>Folsomia</taxon>
    </lineage>
</organism>
<keyword evidence="5" id="KW-1185">Reference proteome</keyword>
<dbReference type="Pfam" id="PF09129">
    <property type="entry name" value="Chol_subst-bind"/>
    <property type="match status" value="1"/>
</dbReference>
<dbReference type="InterPro" id="IPR016170">
    <property type="entry name" value="Cytok_DH_C_sf"/>
</dbReference>
<dbReference type="PANTHER" id="PTHR43762:SF1">
    <property type="entry name" value="D-ARABINONO-1,4-LACTONE OXIDASE"/>
    <property type="match status" value="1"/>
</dbReference>
<feature type="domain" description="Cholesterol oxidase substrate-binding" evidence="3">
    <location>
        <begin position="128"/>
        <end position="437"/>
    </location>
</feature>